<keyword evidence="1" id="KW-0808">Transferase</keyword>
<feature type="domain" description="Methyltransferase" evidence="9">
    <location>
        <begin position="315"/>
        <end position="461"/>
    </location>
</feature>
<dbReference type="GO" id="GO:0030791">
    <property type="term" value="F:arsenite methyltransferase activity"/>
    <property type="evidence" value="ECO:0007669"/>
    <property type="project" value="UniProtKB-EC"/>
</dbReference>
<protein>
    <recommendedName>
        <fullName evidence="5">Arsenite methyltransferase</fullName>
        <ecNumber evidence="4">2.1.1.137</ecNumber>
    </recommendedName>
</protein>
<dbReference type="InterPro" id="IPR026669">
    <property type="entry name" value="Arsenite_MeTrfase-like"/>
</dbReference>
<sequence>MATAEVQLEMVKNYYGKTLSSSDDLKTTACCTASAPHPAIREALRHVPDEVIRKYYGCGSPTPMGIEGSHGLGSGRDCYVAAFLVGKEGSVIGIDMTEEQIEVARSNIAEFAANIQYAPNVRFALGFIEDIRGAGVADESIDIVISNCVVNLSPAKDAVLKGKRLCVYQCLKPGGEFYFSDVYCDRRLPDSVRRDEILLGECLGGALYVNDFIRLAKQAGFADPRVLSKAPINVTDPALKEKLGLANFYSITFRLFKLDNLETLCEDYGQIAVYKGTIPGHTHSYALDDHHVLESGKPLLEILRLWLADTHGYRSGSGRDCYVAAFLVGKEGSVVGIDMTEEQIEVARSHIAEFAANIQYAPNLRFALGFIEDIRGAGVVDESIDIVISNCVVNLSPAKDAVLQGKRLCVYQCLKPGGEFYFSDLYCDRRLPDSVRRDEVLLGEGLGGALYVNDFIRLAKQAGFADPRVLSNAPINVTDPALKEKLGLANFYSITFRLFKLDNLETLCEDYGQIAIYKGTIPGHTHSYALDDHHVLESGKPLLVCGNTASMLSESWLAPHFTIMGGRSTHFGTFECAGPSLKSPGRPGTCC</sequence>
<dbReference type="Pfam" id="PF13847">
    <property type="entry name" value="Methyltransf_31"/>
    <property type="match status" value="2"/>
</dbReference>
<dbReference type="EC" id="2.1.1.137" evidence="4"/>
<comment type="similarity">
    <text evidence="3">Belongs to the methyltransferase superfamily. Arsenite methyltransferase family.</text>
</comment>
<evidence type="ECO:0000256" key="7">
    <source>
        <dbReference type="ARBA" id="ARBA00047943"/>
    </source>
</evidence>
<keyword evidence="11" id="KW-1185">Reference proteome</keyword>
<dbReference type="InterPro" id="IPR029063">
    <property type="entry name" value="SAM-dependent_MTases_sf"/>
</dbReference>
<evidence type="ECO:0000313" key="10">
    <source>
        <dbReference type="EMBL" id="CEO97499.1"/>
    </source>
</evidence>
<evidence type="ECO:0000256" key="2">
    <source>
        <dbReference type="ARBA" id="ARBA00022691"/>
    </source>
</evidence>
<dbReference type="AlphaFoldDB" id="A0A0G4IQQ0"/>
<reference evidence="10 11" key="1">
    <citation type="submission" date="2015-02" db="EMBL/GenBank/DDBJ databases">
        <authorList>
            <person name="Chooi Y.-H."/>
        </authorList>
    </citation>
    <scope>NUCLEOTIDE SEQUENCE [LARGE SCALE GENOMIC DNA]</scope>
    <source>
        <strain evidence="10">E3</strain>
    </source>
</reference>
<name>A0A0G4IQQ0_PLABS</name>
<evidence type="ECO:0000256" key="1">
    <source>
        <dbReference type="ARBA" id="ARBA00022679"/>
    </source>
</evidence>
<dbReference type="PANTHER" id="PTHR43675:SF8">
    <property type="entry name" value="ARSENITE METHYLTRANSFERASE"/>
    <property type="match status" value="1"/>
</dbReference>
<evidence type="ECO:0000259" key="9">
    <source>
        <dbReference type="Pfam" id="PF13847"/>
    </source>
</evidence>
<organism evidence="10 11">
    <name type="scientific">Plasmodiophora brassicae</name>
    <name type="common">Clubroot disease agent</name>
    <dbReference type="NCBI Taxonomy" id="37360"/>
    <lineage>
        <taxon>Eukaryota</taxon>
        <taxon>Sar</taxon>
        <taxon>Rhizaria</taxon>
        <taxon>Endomyxa</taxon>
        <taxon>Phytomyxea</taxon>
        <taxon>Plasmodiophorida</taxon>
        <taxon>Plasmodiophoridae</taxon>
        <taxon>Plasmodiophora</taxon>
    </lineage>
</organism>
<dbReference type="EMBL" id="CDSF01000079">
    <property type="protein sequence ID" value="CEO97499.1"/>
    <property type="molecule type" value="Genomic_DNA"/>
</dbReference>
<evidence type="ECO:0000256" key="3">
    <source>
        <dbReference type="ARBA" id="ARBA00034487"/>
    </source>
</evidence>
<dbReference type="InterPro" id="IPR025714">
    <property type="entry name" value="Methyltranfer_dom"/>
</dbReference>
<comment type="catalytic activity">
    <reaction evidence="8">
        <text>arsenic triglutathione + 3 [thioredoxin]-dithiol + 3 S-adenosyl-L-methionine = trimethylarsine + 3 [thioredoxin]-disulfide + 3 glutathione + 3 S-adenosyl-L-homocysteine + 3 H(+)</text>
        <dbReference type="Rhea" id="RHEA:69432"/>
        <dbReference type="Rhea" id="RHEA-COMP:10698"/>
        <dbReference type="Rhea" id="RHEA-COMP:10700"/>
        <dbReference type="ChEBI" id="CHEBI:15378"/>
        <dbReference type="ChEBI" id="CHEBI:27130"/>
        <dbReference type="ChEBI" id="CHEBI:29950"/>
        <dbReference type="ChEBI" id="CHEBI:50058"/>
        <dbReference type="ChEBI" id="CHEBI:57856"/>
        <dbReference type="ChEBI" id="CHEBI:57925"/>
        <dbReference type="ChEBI" id="CHEBI:59789"/>
        <dbReference type="ChEBI" id="CHEBI:183640"/>
        <dbReference type="EC" id="2.1.1.137"/>
    </reaction>
</comment>
<evidence type="ECO:0000256" key="5">
    <source>
        <dbReference type="ARBA" id="ARBA00034545"/>
    </source>
</evidence>
<dbReference type="Gene3D" id="3.40.50.150">
    <property type="entry name" value="Vaccinia Virus protein VP39"/>
    <property type="match status" value="2"/>
</dbReference>
<accession>A0A0G4IQQ0</accession>
<dbReference type="Proteomes" id="UP000039324">
    <property type="component" value="Unassembled WGS sequence"/>
</dbReference>
<comment type="catalytic activity">
    <reaction evidence="7">
        <text>arsenic triglutathione + 2 [thioredoxin]-dithiol + 2 S-adenosyl-L-methionine + H2O = dimethylarsinous acid + 2 [thioredoxin]-disulfide + 3 glutathione + 2 S-adenosyl-L-homocysteine + 2 H(+)</text>
        <dbReference type="Rhea" id="RHEA:69464"/>
        <dbReference type="Rhea" id="RHEA-COMP:10698"/>
        <dbReference type="Rhea" id="RHEA-COMP:10700"/>
        <dbReference type="ChEBI" id="CHEBI:15377"/>
        <dbReference type="ChEBI" id="CHEBI:15378"/>
        <dbReference type="ChEBI" id="CHEBI:23808"/>
        <dbReference type="ChEBI" id="CHEBI:29950"/>
        <dbReference type="ChEBI" id="CHEBI:50058"/>
        <dbReference type="ChEBI" id="CHEBI:57856"/>
        <dbReference type="ChEBI" id="CHEBI:57925"/>
        <dbReference type="ChEBI" id="CHEBI:59789"/>
        <dbReference type="ChEBI" id="CHEBI:183640"/>
        <dbReference type="EC" id="2.1.1.137"/>
    </reaction>
</comment>
<gene>
    <name evidence="10" type="ORF">PBRA_000844</name>
</gene>
<proteinExistence type="inferred from homology"/>
<dbReference type="STRING" id="37360.A0A0G4IQQ0"/>
<feature type="domain" description="Methyltransferase" evidence="9">
    <location>
        <begin position="73"/>
        <end position="220"/>
    </location>
</feature>
<dbReference type="SUPFAM" id="SSF53335">
    <property type="entry name" value="S-adenosyl-L-methionine-dependent methyltransferases"/>
    <property type="match status" value="2"/>
</dbReference>
<dbReference type="PANTHER" id="PTHR43675">
    <property type="entry name" value="ARSENITE METHYLTRANSFERASE"/>
    <property type="match status" value="1"/>
</dbReference>
<comment type="catalytic activity">
    <reaction evidence="6">
        <text>arsenic triglutathione + [thioredoxin]-dithiol + S-adenosyl-L-methionine + 2 H2O = methylarsonous acid + [thioredoxin]-disulfide + 3 glutathione + S-adenosyl-L-homocysteine + H(+)</text>
        <dbReference type="Rhea" id="RHEA:69460"/>
        <dbReference type="Rhea" id="RHEA-COMP:10698"/>
        <dbReference type="Rhea" id="RHEA-COMP:10700"/>
        <dbReference type="ChEBI" id="CHEBI:15377"/>
        <dbReference type="ChEBI" id="CHEBI:15378"/>
        <dbReference type="ChEBI" id="CHEBI:17826"/>
        <dbReference type="ChEBI" id="CHEBI:29950"/>
        <dbReference type="ChEBI" id="CHEBI:50058"/>
        <dbReference type="ChEBI" id="CHEBI:57856"/>
        <dbReference type="ChEBI" id="CHEBI:57925"/>
        <dbReference type="ChEBI" id="CHEBI:59789"/>
        <dbReference type="ChEBI" id="CHEBI:183640"/>
        <dbReference type="EC" id="2.1.1.137"/>
    </reaction>
</comment>
<evidence type="ECO:0000256" key="8">
    <source>
        <dbReference type="ARBA" id="ARBA00048428"/>
    </source>
</evidence>
<evidence type="ECO:0000313" key="11">
    <source>
        <dbReference type="Proteomes" id="UP000039324"/>
    </source>
</evidence>
<keyword evidence="2" id="KW-0949">S-adenosyl-L-methionine</keyword>
<dbReference type="Gene3D" id="3.40.5.100">
    <property type="match status" value="2"/>
</dbReference>
<dbReference type="OrthoDB" id="8300214at2759"/>
<evidence type="ECO:0000256" key="4">
    <source>
        <dbReference type="ARBA" id="ARBA00034521"/>
    </source>
</evidence>
<dbReference type="CDD" id="cd02440">
    <property type="entry name" value="AdoMet_MTases"/>
    <property type="match status" value="2"/>
</dbReference>
<evidence type="ECO:0000256" key="6">
    <source>
        <dbReference type="ARBA" id="ARBA00047941"/>
    </source>
</evidence>